<comment type="caution">
    <text evidence="8">The sequence shown here is derived from an EMBL/GenBank/DDBJ whole genome shotgun (WGS) entry which is preliminary data.</text>
</comment>
<dbReference type="GO" id="GO:0003677">
    <property type="term" value="F:DNA binding"/>
    <property type="evidence" value="ECO:0007669"/>
    <property type="project" value="UniProtKB-UniRule"/>
</dbReference>
<keyword evidence="4" id="KW-0233">DNA recombination</keyword>
<organism evidence="8 9">
    <name type="scientific">Amedibacillus dolichus</name>
    <dbReference type="NCBI Taxonomy" id="31971"/>
    <lineage>
        <taxon>Bacteria</taxon>
        <taxon>Bacillati</taxon>
        <taxon>Bacillota</taxon>
        <taxon>Erysipelotrichia</taxon>
        <taxon>Erysipelotrichales</taxon>
        <taxon>Erysipelotrichaceae</taxon>
        <taxon>Amedibacillus</taxon>
    </lineage>
</organism>
<dbReference type="SUPFAM" id="SSF56349">
    <property type="entry name" value="DNA breaking-rejoining enzymes"/>
    <property type="match status" value="1"/>
</dbReference>
<gene>
    <name evidence="8" type="ORF">KHZ85_00350</name>
</gene>
<dbReference type="PROSITE" id="PS51900">
    <property type="entry name" value="CB"/>
    <property type="match status" value="1"/>
</dbReference>
<evidence type="ECO:0000259" key="7">
    <source>
        <dbReference type="PROSITE" id="PS51900"/>
    </source>
</evidence>
<evidence type="ECO:0000256" key="2">
    <source>
        <dbReference type="ARBA" id="ARBA00022908"/>
    </source>
</evidence>
<dbReference type="Gene3D" id="1.10.150.130">
    <property type="match status" value="1"/>
</dbReference>
<dbReference type="InterPro" id="IPR044068">
    <property type="entry name" value="CB"/>
</dbReference>
<dbReference type="PANTHER" id="PTHR30629">
    <property type="entry name" value="PROPHAGE INTEGRASE"/>
    <property type="match status" value="1"/>
</dbReference>
<dbReference type="CDD" id="cd01189">
    <property type="entry name" value="INT_ICEBs1_C_like"/>
    <property type="match status" value="1"/>
</dbReference>
<accession>A0A943A232</accession>
<dbReference type="Gene3D" id="1.10.443.10">
    <property type="entry name" value="Intergrase catalytic core"/>
    <property type="match status" value="1"/>
</dbReference>
<dbReference type="GO" id="GO:0015074">
    <property type="term" value="P:DNA integration"/>
    <property type="evidence" value="ECO:0007669"/>
    <property type="project" value="UniProtKB-KW"/>
</dbReference>
<dbReference type="InterPro" id="IPR002104">
    <property type="entry name" value="Integrase_catalytic"/>
</dbReference>
<dbReference type="GeneID" id="92793639"/>
<comment type="similarity">
    <text evidence="1">Belongs to the 'phage' integrase family.</text>
</comment>
<dbReference type="Pfam" id="PF00589">
    <property type="entry name" value="Phage_integrase"/>
    <property type="match status" value="1"/>
</dbReference>
<dbReference type="InterPro" id="IPR050808">
    <property type="entry name" value="Phage_Integrase"/>
</dbReference>
<dbReference type="Proteomes" id="UP000753219">
    <property type="component" value="Unassembled WGS sequence"/>
</dbReference>
<protein>
    <submittedName>
        <fullName evidence="8">Site-specific integrase</fullName>
    </submittedName>
</protein>
<evidence type="ECO:0000256" key="4">
    <source>
        <dbReference type="ARBA" id="ARBA00023172"/>
    </source>
</evidence>
<dbReference type="RefSeq" id="WP_004799966.1">
    <property type="nucleotide sequence ID" value="NZ_CABKNA010000003.1"/>
</dbReference>
<dbReference type="InterPro" id="IPR013762">
    <property type="entry name" value="Integrase-like_cat_sf"/>
</dbReference>
<sequence>MAVKKDERMVKSKKRKDKLVKKITYKCEGSYIDANGSQKRYHKRGFATADEAKEWERVFLLESTTGVSSNMTVNDLYIKFMDQKKLVIRERTFYQTDLSFKKHILPVLGNIKLSNLTLEKIEKYQHDLLTVNKQNGEVLKNSTLELIQKELKSLLAFAYEKSYIKNMHILSFKKVINIDESKKEVDFWQPEEFYKFIEVVDDIVYLTLFNVLYWCGLRIGEALALNWNDIDFNKKTIRINKSYSDYKHRITNPKTQNSYRTVIMPDKCFDAVSKLFEHDKQIIGFDNQKYIFHFEKPLNQDTIKIRKDRWIAKAHVKRIRIHDLRHSHVSLLINLGFSAFDIAKRLGHSVDMVNNVYGHWFQNAQNKMVDKLNNM</sequence>
<dbReference type="InterPro" id="IPR010998">
    <property type="entry name" value="Integrase_recombinase_N"/>
</dbReference>
<dbReference type="Pfam" id="PF14657">
    <property type="entry name" value="Arm-DNA-bind_4"/>
    <property type="match status" value="1"/>
</dbReference>
<evidence type="ECO:0000256" key="1">
    <source>
        <dbReference type="ARBA" id="ARBA00008857"/>
    </source>
</evidence>
<dbReference type="Pfam" id="PF14659">
    <property type="entry name" value="Phage_int_SAM_3"/>
    <property type="match status" value="1"/>
</dbReference>
<dbReference type="GO" id="GO:0006310">
    <property type="term" value="P:DNA recombination"/>
    <property type="evidence" value="ECO:0007669"/>
    <property type="project" value="UniProtKB-KW"/>
</dbReference>
<evidence type="ECO:0000313" key="9">
    <source>
        <dbReference type="Proteomes" id="UP000753219"/>
    </source>
</evidence>
<evidence type="ECO:0000256" key="5">
    <source>
        <dbReference type="PROSITE-ProRule" id="PRU01248"/>
    </source>
</evidence>
<feature type="domain" description="Core-binding (CB)" evidence="7">
    <location>
        <begin position="71"/>
        <end position="159"/>
    </location>
</feature>
<evidence type="ECO:0000313" key="8">
    <source>
        <dbReference type="EMBL" id="MBS4883210.1"/>
    </source>
</evidence>
<proteinExistence type="inferred from homology"/>
<dbReference type="PROSITE" id="PS51898">
    <property type="entry name" value="TYR_RECOMBINASE"/>
    <property type="match status" value="1"/>
</dbReference>
<reference evidence="8" key="1">
    <citation type="submission" date="2021-02" db="EMBL/GenBank/DDBJ databases">
        <title>Infant gut strain persistence is associated with maternal origin, phylogeny, and functional potential including surface adhesion and iron acquisition.</title>
        <authorList>
            <person name="Lou Y.C."/>
        </authorList>
    </citation>
    <scope>NUCLEOTIDE SEQUENCE</scope>
    <source>
        <strain evidence="8">L3_108_103G1_dasL3_108_103G1_concoct_2</strain>
    </source>
</reference>
<dbReference type="EMBL" id="JAGZMZ010000001">
    <property type="protein sequence ID" value="MBS4883210.1"/>
    <property type="molecule type" value="Genomic_DNA"/>
</dbReference>
<dbReference type="InterPro" id="IPR011010">
    <property type="entry name" value="DNA_brk_join_enz"/>
</dbReference>
<dbReference type="PANTHER" id="PTHR30629:SF2">
    <property type="entry name" value="PROPHAGE INTEGRASE INTS-RELATED"/>
    <property type="match status" value="1"/>
</dbReference>
<dbReference type="AlphaFoldDB" id="A0A943A232"/>
<evidence type="ECO:0000256" key="3">
    <source>
        <dbReference type="ARBA" id="ARBA00023125"/>
    </source>
</evidence>
<name>A0A943A232_9FIRM</name>
<evidence type="ECO:0000259" key="6">
    <source>
        <dbReference type="PROSITE" id="PS51898"/>
    </source>
</evidence>
<dbReference type="InterPro" id="IPR004107">
    <property type="entry name" value="Integrase_SAM-like_N"/>
</dbReference>
<dbReference type="InterPro" id="IPR028259">
    <property type="entry name" value="AP2-like_int_N"/>
</dbReference>
<feature type="domain" description="Tyr recombinase" evidence="6">
    <location>
        <begin position="183"/>
        <end position="370"/>
    </location>
</feature>
<keyword evidence="2" id="KW-0229">DNA integration</keyword>
<keyword evidence="3 5" id="KW-0238">DNA-binding</keyword>